<reference evidence="1" key="1">
    <citation type="submission" date="2020-11" db="EMBL/GenBank/DDBJ databases">
        <authorList>
            <person name="Tran Van P."/>
        </authorList>
    </citation>
    <scope>NUCLEOTIDE SEQUENCE</scope>
</reference>
<dbReference type="EMBL" id="OC318144">
    <property type="protein sequence ID" value="CAD7400773.1"/>
    <property type="molecule type" value="Genomic_DNA"/>
</dbReference>
<organism evidence="1">
    <name type="scientific">Timema cristinae</name>
    <name type="common">Walking stick</name>
    <dbReference type="NCBI Taxonomy" id="61476"/>
    <lineage>
        <taxon>Eukaryota</taxon>
        <taxon>Metazoa</taxon>
        <taxon>Ecdysozoa</taxon>
        <taxon>Arthropoda</taxon>
        <taxon>Hexapoda</taxon>
        <taxon>Insecta</taxon>
        <taxon>Pterygota</taxon>
        <taxon>Neoptera</taxon>
        <taxon>Polyneoptera</taxon>
        <taxon>Phasmatodea</taxon>
        <taxon>Timematodea</taxon>
        <taxon>Timematoidea</taxon>
        <taxon>Timematidae</taxon>
        <taxon>Timema</taxon>
    </lineage>
</organism>
<dbReference type="AlphaFoldDB" id="A0A7R9CQI4"/>
<name>A0A7R9CQI4_TIMCR</name>
<protein>
    <submittedName>
        <fullName evidence="1">Uncharacterized protein</fullName>
    </submittedName>
</protein>
<accession>A0A7R9CQI4</accession>
<proteinExistence type="predicted"/>
<gene>
    <name evidence="1" type="ORF">TCEB3V08_LOCUS5688</name>
</gene>
<sequence>MYCRSIQGVERFNLEEVHPHLSEGRVKNISGETILSAANLLVFASPVLHKSGVLDHAATKTGFLVKFNPTTCPHNNLRDVAYFVSASIACTDEYVDKGVGLISGFLMMGRSRLNPQPRVMKKNVC</sequence>
<evidence type="ECO:0000313" key="1">
    <source>
        <dbReference type="EMBL" id="CAD7400773.1"/>
    </source>
</evidence>